<sequence>MKEALTKTSGSYTVQDYPSSRLLGSSPPLVWTLSRRTQRSISTSSPPALSTITEVDEERVLLNDIFSNMDLGL</sequence>
<protein>
    <submittedName>
        <fullName evidence="2">Uncharacterized protein</fullName>
    </submittedName>
</protein>
<evidence type="ECO:0000313" key="2">
    <source>
        <dbReference type="EMBL" id="VDO91775.1"/>
    </source>
</evidence>
<dbReference type="EMBL" id="UZAL01005052">
    <property type="protein sequence ID" value="VDO91775.1"/>
    <property type="molecule type" value="Genomic_DNA"/>
</dbReference>
<organism evidence="2 3">
    <name type="scientific">Schistosoma mattheei</name>
    <dbReference type="NCBI Taxonomy" id="31246"/>
    <lineage>
        <taxon>Eukaryota</taxon>
        <taxon>Metazoa</taxon>
        <taxon>Spiralia</taxon>
        <taxon>Lophotrochozoa</taxon>
        <taxon>Platyhelminthes</taxon>
        <taxon>Trematoda</taxon>
        <taxon>Digenea</taxon>
        <taxon>Strigeidida</taxon>
        <taxon>Schistosomatoidea</taxon>
        <taxon>Schistosomatidae</taxon>
        <taxon>Schistosoma</taxon>
    </lineage>
</organism>
<dbReference type="Proteomes" id="UP000269396">
    <property type="component" value="Unassembled WGS sequence"/>
</dbReference>
<gene>
    <name evidence="2" type="ORF">SMTD_LOCUS3088</name>
</gene>
<name>A0A3P8D632_9TREM</name>
<reference evidence="2 3" key="1">
    <citation type="submission" date="2018-11" db="EMBL/GenBank/DDBJ databases">
        <authorList>
            <consortium name="Pathogen Informatics"/>
        </authorList>
    </citation>
    <scope>NUCLEOTIDE SEQUENCE [LARGE SCALE GENOMIC DNA]</scope>
    <source>
        <strain>Denwood</strain>
        <strain evidence="3">Zambia</strain>
    </source>
</reference>
<evidence type="ECO:0000313" key="3">
    <source>
        <dbReference type="Proteomes" id="UP000269396"/>
    </source>
</evidence>
<dbReference type="AlphaFoldDB" id="A0A3P8D632"/>
<keyword evidence="3" id="KW-1185">Reference proteome</keyword>
<evidence type="ECO:0000256" key="1">
    <source>
        <dbReference type="SAM" id="MobiDB-lite"/>
    </source>
</evidence>
<feature type="region of interest" description="Disordered" evidence="1">
    <location>
        <begin position="1"/>
        <end position="26"/>
    </location>
</feature>
<proteinExistence type="predicted"/>
<accession>A0A3P8D632</accession>
<feature type="compositionally biased region" description="Polar residues" evidence="1">
    <location>
        <begin position="1"/>
        <end position="17"/>
    </location>
</feature>